<dbReference type="PANTHER" id="PTHR45647">
    <property type="entry name" value="OS02G0152300 PROTEIN"/>
    <property type="match status" value="1"/>
</dbReference>
<keyword evidence="7" id="KW-0833">Ubl conjugation pathway</keyword>
<reference evidence="14" key="2">
    <citation type="submission" date="2015-06" db="UniProtKB">
        <authorList>
            <consortium name="EnsemblPlants"/>
        </authorList>
    </citation>
    <scope>IDENTIFICATION</scope>
</reference>
<dbReference type="Gene3D" id="3.10.20.90">
    <property type="entry name" value="Phosphatidylinositol 3-kinase Catalytic Subunit, Chain A, domain 1"/>
    <property type="match status" value="1"/>
</dbReference>
<keyword evidence="8" id="KW-0378">Hydrolase</keyword>
<evidence type="ECO:0000259" key="12">
    <source>
        <dbReference type="PROSITE" id="PS50011"/>
    </source>
</evidence>
<dbReference type="InterPro" id="IPR013083">
    <property type="entry name" value="Znf_RING/FYVE/PHD"/>
</dbReference>
<dbReference type="PROSITE" id="PS50011">
    <property type="entry name" value="PROTEIN_KINASE_DOM"/>
    <property type="match status" value="1"/>
</dbReference>
<dbReference type="InterPro" id="IPR051348">
    <property type="entry name" value="U-box_ubiquitin_ligases"/>
</dbReference>
<dbReference type="Gramene" id="ORUFI03G22610.1">
    <property type="protein sequence ID" value="ORUFI03G22610.1"/>
    <property type="gene ID" value="ORUFI03G22610"/>
</dbReference>
<dbReference type="InterPro" id="IPR000719">
    <property type="entry name" value="Prot_kinase_dom"/>
</dbReference>
<reference evidence="15" key="1">
    <citation type="submission" date="2013-06" db="EMBL/GenBank/DDBJ databases">
        <authorList>
            <person name="Zhao Q."/>
        </authorList>
    </citation>
    <scope>NUCLEOTIDE SEQUENCE</scope>
    <source>
        <strain evidence="15">cv. W1943</strain>
    </source>
</reference>
<evidence type="ECO:0000256" key="5">
    <source>
        <dbReference type="ARBA" id="ARBA00022670"/>
    </source>
</evidence>
<evidence type="ECO:0000256" key="6">
    <source>
        <dbReference type="ARBA" id="ARBA00022679"/>
    </source>
</evidence>
<dbReference type="InterPro" id="IPR008266">
    <property type="entry name" value="Tyr_kinase_AS"/>
</dbReference>
<dbReference type="Pfam" id="PF00069">
    <property type="entry name" value="Pkinase"/>
    <property type="match status" value="1"/>
</dbReference>
<dbReference type="GO" id="GO:0061630">
    <property type="term" value="F:ubiquitin protein ligase activity"/>
    <property type="evidence" value="ECO:0007669"/>
    <property type="project" value="UniProtKB-EC"/>
</dbReference>
<dbReference type="PROSITE" id="PS00109">
    <property type="entry name" value="PROTEIN_KINASE_TYR"/>
    <property type="match status" value="1"/>
</dbReference>
<keyword evidence="10 11" id="KW-0175">Coiled coil</keyword>
<dbReference type="FunFam" id="1.10.510.10:FF:000498">
    <property type="entry name" value="U-box domain-containing protein 51"/>
    <property type="match status" value="1"/>
</dbReference>
<dbReference type="GO" id="GO:0005634">
    <property type="term" value="C:nucleus"/>
    <property type="evidence" value="ECO:0007669"/>
    <property type="project" value="UniProtKB-ARBA"/>
</dbReference>
<feature type="coiled-coil region" evidence="11">
    <location>
        <begin position="211"/>
        <end position="266"/>
    </location>
</feature>
<dbReference type="AlphaFoldDB" id="A0A0E0NWQ0"/>
<dbReference type="InterPro" id="IPR003613">
    <property type="entry name" value="Ubox_domain"/>
</dbReference>
<protein>
    <recommendedName>
        <fullName evidence="4">RING-type E3 ubiquitin transferase</fullName>
        <ecNumber evidence="4">2.3.2.27</ecNumber>
    </recommendedName>
</protein>
<sequence>MPPPPPPLPLHHQIIKVARDEDFRSRIGNDGRYFDLVDFSAIDVFYVPNSLTVYEFKGTLMEKFGTPVQCQHLWWWARRLNKTYRVDRPLTTEEEKLSVSSLRHVDDTKFCSSSERGIKYVGSLYVKVSSRPSDILPKLRSLAGFCASEPIELYEEIKFDPSVMCEAIDIHLTFSDSGITTGDIICYQKSLPQNWRIYSSVASFLQHVCDHKEEEWKRHILEEEIAVLKRQADTDRLQKDESMTVCDQLKHERDNAVRQVNELCDQSTPVILNFSRKDLEQAIEHFKNTGDFGDTEYGHLYKGMIHYTIVAIKLSSSQSLFQQEAFALIYEWLPNGNLEDRIVCTNNSPPLSWHNRTQIIGEICCALLFLHSNKPTALVHSDLRPCNILIDANYRSKLCNFGLSNLFLQPGTCPPNLMARLPYMDPEFNTTGELTTLSDVYSLGVIILQLLTEMPPLTLSEKVAEALESDSLHLLIDKSAGDWPYIQAKQLALIGLSCTEMTRKKRPDLLTKVWKVVEPLTRKPLAATWPYLQSATGDSCVPSAFICPISLEIMKDPQMASDGFTYEAEAIRSWLLGIEETRKARDNGDFAAGGCGNF</sequence>
<dbReference type="GO" id="GO:0101005">
    <property type="term" value="F:deubiquitinase activity"/>
    <property type="evidence" value="ECO:0007669"/>
    <property type="project" value="UniProtKB-ARBA"/>
</dbReference>
<evidence type="ECO:0000256" key="8">
    <source>
        <dbReference type="ARBA" id="ARBA00022801"/>
    </source>
</evidence>
<dbReference type="Pfam" id="PF04564">
    <property type="entry name" value="U-box"/>
    <property type="match status" value="1"/>
</dbReference>
<evidence type="ECO:0000256" key="1">
    <source>
        <dbReference type="ARBA" id="ARBA00000900"/>
    </source>
</evidence>
<dbReference type="SUPFAM" id="SSF57850">
    <property type="entry name" value="RING/U-box"/>
    <property type="match status" value="1"/>
</dbReference>
<dbReference type="GO" id="GO:0004672">
    <property type="term" value="F:protein kinase activity"/>
    <property type="evidence" value="ECO:0007669"/>
    <property type="project" value="InterPro"/>
</dbReference>
<evidence type="ECO:0000256" key="3">
    <source>
        <dbReference type="ARBA" id="ARBA00009085"/>
    </source>
</evidence>
<comment type="similarity">
    <text evidence="3">Belongs to the peptidase C19 family.</text>
</comment>
<evidence type="ECO:0000313" key="15">
    <source>
        <dbReference type="Proteomes" id="UP000008022"/>
    </source>
</evidence>
<organism evidence="14 15">
    <name type="scientific">Oryza rufipogon</name>
    <name type="common">Brownbeard rice</name>
    <name type="synonym">Asian wild rice</name>
    <dbReference type="NCBI Taxonomy" id="4529"/>
    <lineage>
        <taxon>Eukaryota</taxon>
        <taxon>Viridiplantae</taxon>
        <taxon>Streptophyta</taxon>
        <taxon>Embryophyta</taxon>
        <taxon>Tracheophyta</taxon>
        <taxon>Spermatophyta</taxon>
        <taxon>Magnoliopsida</taxon>
        <taxon>Liliopsida</taxon>
        <taxon>Poales</taxon>
        <taxon>Poaceae</taxon>
        <taxon>BOP clade</taxon>
        <taxon>Oryzoideae</taxon>
        <taxon>Oryzeae</taxon>
        <taxon>Oryzinae</taxon>
        <taxon>Oryza</taxon>
    </lineage>
</organism>
<feature type="domain" description="Protein kinase" evidence="12">
    <location>
        <begin position="231"/>
        <end position="532"/>
    </location>
</feature>
<evidence type="ECO:0000256" key="10">
    <source>
        <dbReference type="ARBA" id="ARBA00023054"/>
    </source>
</evidence>
<dbReference type="Pfam" id="PF12436">
    <property type="entry name" value="USP7_ICP0_bdg"/>
    <property type="match status" value="1"/>
</dbReference>
<dbReference type="UniPathway" id="UPA00143"/>
<comment type="catalytic activity">
    <reaction evidence="1">
        <text>S-ubiquitinyl-[E2 ubiquitin-conjugating enzyme]-L-cysteine + [acceptor protein]-L-lysine = [E2 ubiquitin-conjugating enzyme]-L-cysteine + N(6)-ubiquitinyl-[acceptor protein]-L-lysine.</text>
        <dbReference type="EC" id="2.3.2.27"/>
    </reaction>
</comment>
<feature type="domain" description="U-box" evidence="13">
    <location>
        <begin position="540"/>
        <end position="598"/>
    </location>
</feature>
<dbReference type="GO" id="GO:0005524">
    <property type="term" value="F:ATP binding"/>
    <property type="evidence" value="ECO:0007669"/>
    <property type="project" value="InterPro"/>
</dbReference>
<dbReference type="SUPFAM" id="SSF56112">
    <property type="entry name" value="Protein kinase-like (PK-like)"/>
    <property type="match status" value="1"/>
</dbReference>
<evidence type="ECO:0000256" key="11">
    <source>
        <dbReference type="SAM" id="Coils"/>
    </source>
</evidence>
<keyword evidence="9" id="KW-0788">Thiol protease</keyword>
<dbReference type="GO" id="GO:0008234">
    <property type="term" value="F:cysteine-type peptidase activity"/>
    <property type="evidence" value="ECO:0007669"/>
    <property type="project" value="UniProtKB-KW"/>
</dbReference>
<dbReference type="EnsemblPlants" id="ORUFI03G22610.1">
    <property type="protein sequence ID" value="ORUFI03G22610.1"/>
    <property type="gene ID" value="ORUFI03G22610"/>
</dbReference>
<evidence type="ECO:0000259" key="13">
    <source>
        <dbReference type="PROSITE" id="PS51698"/>
    </source>
</evidence>
<name>A0A0E0NWQ0_ORYRU</name>
<evidence type="ECO:0000256" key="2">
    <source>
        <dbReference type="ARBA" id="ARBA00004906"/>
    </source>
</evidence>
<dbReference type="InterPro" id="IPR024729">
    <property type="entry name" value="USP7_ICP0-binding_dom"/>
</dbReference>
<dbReference type="SMART" id="SM00504">
    <property type="entry name" value="Ubox"/>
    <property type="match status" value="1"/>
</dbReference>
<dbReference type="Gene3D" id="1.10.510.10">
    <property type="entry name" value="Transferase(Phosphotransferase) domain 1"/>
    <property type="match status" value="1"/>
</dbReference>
<keyword evidence="15" id="KW-1185">Reference proteome</keyword>
<evidence type="ECO:0000256" key="4">
    <source>
        <dbReference type="ARBA" id="ARBA00012483"/>
    </source>
</evidence>
<dbReference type="GO" id="GO:0006508">
    <property type="term" value="P:proteolysis"/>
    <property type="evidence" value="ECO:0007669"/>
    <property type="project" value="UniProtKB-KW"/>
</dbReference>
<dbReference type="Proteomes" id="UP000008022">
    <property type="component" value="Unassembled WGS sequence"/>
</dbReference>
<keyword evidence="5" id="KW-0645">Protease</keyword>
<dbReference type="PROSITE" id="PS51698">
    <property type="entry name" value="U_BOX"/>
    <property type="match status" value="1"/>
</dbReference>
<keyword evidence="6" id="KW-0808">Transferase</keyword>
<dbReference type="FunFam" id="3.10.20.90:FF:000050">
    <property type="entry name" value="Ubiquitin carboxyl-terminal hydrolase 13"/>
    <property type="match status" value="1"/>
</dbReference>
<evidence type="ECO:0000256" key="9">
    <source>
        <dbReference type="ARBA" id="ARBA00022807"/>
    </source>
</evidence>
<proteinExistence type="inferred from homology"/>
<dbReference type="PANTHER" id="PTHR45647:SF50">
    <property type="entry name" value="U-BOX DOMAIN-CONTAINING PROTEIN 57"/>
    <property type="match status" value="1"/>
</dbReference>
<dbReference type="Gene3D" id="3.30.40.10">
    <property type="entry name" value="Zinc/RING finger domain, C3HC4 (zinc finger)"/>
    <property type="match status" value="1"/>
</dbReference>
<dbReference type="GO" id="GO:0016567">
    <property type="term" value="P:protein ubiquitination"/>
    <property type="evidence" value="ECO:0007669"/>
    <property type="project" value="UniProtKB-UniPathway"/>
</dbReference>
<dbReference type="EC" id="2.3.2.27" evidence="4"/>
<comment type="pathway">
    <text evidence="2">Protein modification; protein ubiquitination.</text>
</comment>
<dbReference type="CDD" id="cd16655">
    <property type="entry name" value="RING-Ubox_WDSUB1-like"/>
    <property type="match status" value="1"/>
</dbReference>
<dbReference type="InterPro" id="IPR011009">
    <property type="entry name" value="Kinase-like_dom_sf"/>
</dbReference>
<accession>A0A0E0NWQ0</accession>
<evidence type="ECO:0000313" key="14">
    <source>
        <dbReference type="EnsemblPlants" id="ORUFI03G22610.1"/>
    </source>
</evidence>
<evidence type="ECO:0000256" key="7">
    <source>
        <dbReference type="ARBA" id="ARBA00022786"/>
    </source>
</evidence>